<sequence length="825" mass="87190">MDGVRRSDLVVEGFGEVLDVMQEDDDLIAPSQDEFLNSFSSGDQMNELNFDLSDSMGGVTLADSAENEMDGERVSQPSDSLGLEAKNRSRKCNLRKSLAWDTAFFTSAGVLDPEELSSMIGGSANGGRKVLPGIQEDDLRSSISTLDSDALTLESLEAELFQDIRASIQKSSKAVSTVPACTMLRSSGESHASVTSFTKTDTTSEIKAKLAMSSTPKKFNRTTSASLKTPKQSCPKVIQDKLDERCKMLPNTSGKLNSIPPSPAKRVSMGANRVATEKHVVKRPVGAVRGAPLAKLSASSKPSGIVPRPNTTSKVSVPVSSKGTKTDPDTLRSSAESSSSASSSSIAISSLNPIKMKNAPKTTKPPSSTSTLRIPSRSMSKASNRPVPKTTAQPDNSRLSAYVKPTAANCSSISPASSISDWSIESFSSISTVKARSKNQDACTEAAPPSMTEAMEGDYPHVFDSQIPSGDSKIGTDSNAHTGLSNNSKSDPKTHNSLPHPATAKPSGLRMPSPKIGYFDGVKTLPQRPVQLNFGVSSGLPKGEGRCSPSGGSNNAKIGKMQPRMNSINKKHDAQPAAAVMKPASHLSGKKYPNSSTKKLGSLQVAKVDPSLPSKIENGASPKTGAKNHLITAELTVGIRKEKTQDQCPSQNDSGICKNVGGAHCTGILPAGTDNFHSSFADDSSLLVDNAPPKNDLHKFNSLVDTEEITSDTKLSQPDCSANGVGLGLLRDLVTACDTCNDGKIIDGAHRELEHNKLVNCDSGTPNLPGIFSVTEGSEDCIRTPLANIIAVQENAFVVDSVILTEDTAEKPINMLLLDPVQNEN</sequence>
<feature type="compositionally biased region" description="Low complexity" evidence="1">
    <location>
        <begin position="333"/>
        <end position="350"/>
    </location>
</feature>
<dbReference type="PANTHER" id="PTHR33737:SF2">
    <property type="entry name" value="OS12G0102700 PROTEIN"/>
    <property type="match status" value="1"/>
</dbReference>
<dbReference type="Gramene" id="Kaladp0002s0112.1.v1.1">
    <property type="protein sequence ID" value="Kaladp0002s0112.1.v1.1"/>
    <property type="gene ID" value="Kaladp0002s0112.v1.1"/>
</dbReference>
<accession>A0A7N0R9E7</accession>
<dbReference type="OMA" id="RKNGKCN"/>
<proteinExistence type="predicted"/>
<organism evidence="2 3">
    <name type="scientific">Kalanchoe fedtschenkoi</name>
    <name type="common">Lavender scallops</name>
    <name type="synonym">South American air plant</name>
    <dbReference type="NCBI Taxonomy" id="63787"/>
    <lineage>
        <taxon>Eukaryota</taxon>
        <taxon>Viridiplantae</taxon>
        <taxon>Streptophyta</taxon>
        <taxon>Embryophyta</taxon>
        <taxon>Tracheophyta</taxon>
        <taxon>Spermatophyta</taxon>
        <taxon>Magnoliopsida</taxon>
        <taxon>eudicotyledons</taxon>
        <taxon>Gunneridae</taxon>
        <taxon>Pentapetalae</taxon>
        <taxon>Saxifragales</taxon>
        <taxon>Crassulaceae</taxon>
        <taxon>Kalanchoe</taxon>
    </lineage>
</organism>
<feature type="compositionally biased region" description="Low complexity" evidence="1">
    <location>
        <begin position="311"/>
        <end position="323"/>
    </location>
</feature>
<evidence type="ECO:0000313" key="2">
    <source>
        <dbReference type="EnsemblPlants" id="Kaladp0002s0112.1.v1.1"/>
    </source>
</evidence>
<name>A0A7N0R9E7_KALFE</name>
<feature type="compositionally biased region" description="Polar residues" evidence="1">
    <location>
        <begin position="390"/>
        <end position="399"/>
    </location>
</feature>
<feature type="compositionally biased region" description="Polar residues" evidence="1">
    <location>
        <begin position="475"/>
        <end position="489"/>
    </location>
</feature>
<dbReference type="Proteomes" id="UP000594263">
    <property type="component" value="Unplaced"/>
</dbReference>
<feature type="region of interest" description="Disordered" evidence="1">
    <location>
        <begin position="296"/>
        <end position="399"/>
    </location>
</feature>
<feature type="compositionally biased region" description="Polar residues" evidence="1">
    <location>
        <begin position="212"/>
        <end position="232"/>
    </location>
</feature>
<dbReference type="InterPro" id="IPR045882">
    <property type="entry name" value="GPT1/2"/>
</dbReference>
<dbReference type="EnsemblPlants" id="Kaladp0002s0112.1.v1.1">
    <property type="protein sequence ID" value="Kaladp0002s0112.1.v1.1"/>
    <property type="gene ID" value="Kaladp0002s0112.v1.1"/>
</dbReference>
<reference evidence="2" key="1">
    <citation type="submission" date="2021-01" db="UniProtKB">
        <authorList>
            <consortium name="EnsemblPlants"/>
        </authorList>
    </citation>
    <scope>IDENTIFICATION</scope>
</reference>
<feature type="region of interest" description="Disordered" evidence="1">
    <location>
        <begin position="460"/>
        <end position="512"/>
    </location>
</feature>
<feature type="compositionally biased region" description="Low complexity" evidence="1">
    <location>
        <begin position="360"/>
        <end position="371"/>
    </location>
</feature>
<feature type="region of interest" description="Disordered" evidence="1">
    <location>
        <begin position="211"/>
        <end position="234"/>
    </location>
</feature>
<evidence type="ECO:0000256" key="1">
    <source>
        <dbReference type="SAM" id="MobiDB-lite"/>
    </source>
</evidence>
<protein>
    <submittedName>
        <fullName evidence="2">Uncharacterized protein</fullName>
    </submittedName>
</protein>
<keyword evidence="3" id="KW-1185">Reference proteome</keyword>
<feature type="region of interest" description="Disordered" evidence="1">
    <location>
        <begin position="541"/>
        <end position="560"/>
    </location>
</feature>
<dbReference type="AlphaFoldDB" id="A0A7N0R9E7"/>
<dbReference type="PANTHER" id="PTHR33737">
    <property type="entry name" value="OS05G0121800 PROTEIN"/>
    <property type="match status" value="1"/>
</dbReference>
<evidence type="ECO:0000313" key="3">
    <source>
        <dbReference type="Proteomes" id="UP000594263"/>
    </source>
</evidence>
<dbReference type="GO" id="GO:0008017">
    <property type="term" value="F:microtubule binding"/>
    <property type="evidence" value="ECO:0007669"/>
    <property type="project" value="InterPro"/>
</dbReference>